<dbReference type="Gene3D" id="1.10.287.770">
    <property type="entry name" value="YojJ-like"/>
    <property type="match status" value="1"/>
</dbReference>
<evidence type="ECO:0000256" key="8">
    <source>
        <dbReference type="ARBA" id="ARBA00023065"/>
    </source>
</evidence>
<organism evidence="13 14">
    <name type="scientific">Strigamia maritima</name>
    <name type="common">European centipede</name>
    <name type="synonym">Geophilus maritimus</name>
    <dbReference type="NCBI Taxonomy" id="126957"/>
    <lineage>
        <taxon>Eukaryota</taxon>
        <taxon>Metazoa</taxon>
        <taxon>Ecdysozoa</taxon>
        <taxon>Arthropoda</taxon>
        <taxon>Myriapoda</taxon>
        <taxon>Chilopoda</taxon>
        <taxon>Pleurostigmophora</taxon>
        <taxon>Geophilomorpha</taxon>
        <taxon>Linotaeniidae</taxon>
        <taxon>Strigamia</taxon>
    </lineage>
</organism>
<keyword evidence="9" id="KW-0472">Membrane</keyword>
<keyword evidence="11 12" id="KW-0407">Ion channel</keyword>
<keyword evidence="14" id="KW-1185">Reference proteome</keyword>
<dbReference type="AlphaFoldDB" id="T1J4L2"/>
<reference evidence="14" key="1">
    <citation type="submission" date="2011-05" db="EMBL/GenBank/DDBJ databases">
        <authorList>
            <person name="Richards S.R."/>
            <person name="Qu J."/>
            <person name="Jiang H."/>
            <person name="Jhangiani S.N."/>
            <person name="Agravi P."/>
            <person name="Goodspeed R."/>
            <person name="Gross S."/>
            <person name="Mandapat C."/>
            <person name="Jackson L."/>
            <person name="Mathew T."/>
            <person name="Pu L."/>
            <person name="Thornton R."/>
            <person name="Saada N."/>
            <person name="Wilczek-Boney K.B."/>
            <person name="Lee S."/>
            <person name="Kovar C."/>
            <person name="Wu Y."/>
            <person name="Scherer S.E."/>
            <person name="Worley K.C."/>
            <person name="Muzny D.M."/>
            <person name="Gibbs R."/>
        </authorList>
    </citation>
    <scope>NUCLEOTIDE SEQUENCE</scope>
    <source>
        <strain evidence="14">Brora</strain>
    </source>
</reference>
<reference evidence="13" key="2">
    <citation type="submission" date="2015-02" db="UniProtKB">
        <authorList>
            <consortium name="EnsemblMetazoa"/>
        </authorList>
    </citation>
    <scope>IDENTIFICATION</scope>
</reference>
<accession>T1J4L2</accession>
<dbReference type="EMBL" id="JH431845">
    <property type="status" value="NOT_ANNOTATED_CDS"/>
    <property type="molecule type" value="Genomic_DNA"/>
</dbReference>
<keyword evidence="6" id="KW-1133">Transmembrane helix</keyword>
<evidence type="ECO:0000256" key="5">
    <source>
        <dbReference type="ARBA" id="ARBA00022692"/>
    </source>
</evidence>
<proteinExistence type="inferred from homology"/>
<keyword evidence="3 12" id="KW-0813">Transport</keyword>
<evidence type="ECO:0000256" key="1">
    <source>
        <dbReference type="ARBA" id="ARBA00004141"/>
    </source>
</evidence>
<sequence>MDIKNRMIASNDFFASVLVHPLATPALMGSTDLIEVETDRSAKASSCVNNDDVEWRKKVALYNNKTPYIYSTLACEETCAQMMLQWGHRPESECLRAEGPVTDEILKDDSFPSFCDSNGATDLLGSSNYSCNCPLACKENYPKKSVISMSGLNLAIRLLQMAYKNMIKLNNTGIKGAEKTFVLHDYNSSMIRVMYESPQVEIIVEENKYSVADFLGIIGGNLGLWVGLCLLSCIEVVENGNYQIKKKKIITEPDRIRTCNLLIRSQTRYPLRYRPYF</sequence>
<evidence type="ECO:0000256" key="7">
    <source>
        <dbReference type="ARBA" id="ARBA00023053"/>
    </source>
</evidence>
<comment type="subcellular location">
    <subcellularLocation>
        <location evidence="1">Membrane</location>
        <topology evidence="1">Multi-pass membrane protein</topology>
    </subcellularLocation>
</comment>
<dbReference type="STRING" id="126957.T1J4L2"/>
<evidence type="ECO:0000256" key="12">
    <source>
        <dbReference type="RuleBase" id="RU000679"/>
    </source>
</evidence>
<dbReference type="Proteomes" id="UP000014500">
    <property type="component" value="Unassembled WGS sequence"/>
</dbReference>
<evidence type="ECO:0000256" key="6">
    <source>
        <dbReference type="ARBA" id="ARBA00022989"/>
    </source>
</evidence>
<evidence type="ECO:0000313" key="13">
    <source>
        <dbReference type="EnsemblMetazoa" id="SMAR008550-PA"/>
    </source>
</evidence>
<dbReference type="AntiFam" id="ANF00012">
    <property type="entry name" value="tRNA translation"/>
</dbReference>
<dbReference type="PANTHER" id="PTHR11690">
    <property type="entry name" value="AMILORIDE-SENSITIVE SODIUM CHANNEL-RELATED"/>
    <property type="match status" value="1"/>
</dbReference>
<keyword evidence="8 12" id="KW-0406">Ion transport</keyword>
<dbReference type="GO" id="GO:0015280">
    <property type="term" value="F:ligand-gated sodium channel activity"/>
    <property type="evidence" value="ECO:0007669"/>
    <property type="project" value="TreeGrafter"/>
</dbReference>
<evidence type="ECO:0000256" key="11">
    <source>
        <dbReference type="ARBA" id="ARBA00023303"/>
    </source>
</evidence>
<dbReference type="PhylomeDB" id="T1J4L2"/>
<comment type="similarity">
    <text evidence="2 12">Belongs to the amiloride-sensitive sodium channel (TC 1.A.6) family.</text>
</comment>
<name>T1J4L2_STRMM</name>
<dbReference type="GO" id="GO:0005886">
    <property type="term" value="C:plasma membrane"/>
    <property type="evidence" value="ECO:0007669"/>
    <property type="project" value="TreeGrafter"/>
</dbReference>
<dbReference type="InterPro" id="IPR001873">
    <property type="entry name" value="ENaC"/>
</dbReference>
<evidence type="ECO:0000256" key="2">
    <source>
        <dbReference type="ARBA" id="ARBA00007193"/>
    </source>
</evidence>
<keyword evidence="5 12" id="KW-0812">Transmembrane</keyword>
<evidence type="ECO:0000256" key="3">
    <source>
        <dbReference type="ARBA" id="ARBA00022448"/>
    </source>
</evidence>
<keyword evidence="10 12" id="KW-0739">Sodium transport</keyword>
<dbReference type="PRINTS" id="PR01078">
    <property type="entry name" value="AMINACHANNEL"/>
</dbReference>
<dbReference type="EnsemblMetazoa" id="SMAR008550-RA">
    <property type="protein sequence ID" value="SMAR008550-PA"/>
    <property type="gene ID" value="SMAR008550"/>
</dbReference>
<evidence type="ECO:0000313" key="14">
    <source>
        <dbReference type="Proteomes" id="UP000014500"/>
    </source>
</evidence>
<dbReference type="Pfam" id="PF00858">
    <property type="entry name" value="ASC"/>
    <property type="match status" value="1"/>
</dbReference>
<evidence type="ECO:0000256" key="10">
    <source>
        <dbReference type="ARBA" id="ARBA00023201"/>
    </source>
</evidence>
<protein>
    <submittedName>
        <fullName evidence="13">Uncharacterized protein</fullName>
    </submittedName>
</protein>
<keyword evidence="4 12" id="KW-0894">Sodium channel</keyword>
<evidence type="ECO:0000256" key="9">
    <source>
        <dbReference type="ARBA" id="ARBA00023136"/>
    </source>
</evidence>
<evidence type="ECO:0000256" key="4">
    <source>
        <dbReference type="ARBA" id="ARBA00022461"/>
    </source>
</evidence>
<dbReference type="HOGENOM" id="CLU_1005831_0_0_1"/>
<keyword evidence="7" id="KW-0915">Sodium</keyword>